<dbReference type="EMBL" id="PDCH01000004">
    <property type="protein sequence ID" value="RBP99541.1"/>
    <property type="molecule type" value="Genomic_DNA"/>
</dbReference>
<feature type="active site" description="Proton donor" evidence="5">
    <location>
        <position position="318"/>
    </location>
</feature>
<comment type="similarity">
    <text evidence="1">Belongs to the glycosyl hydrolase 20 family.</text>
</comment>
<dbReference type="PANTHER" id="PTHR22600">
    <property type="entry name" value="BETA-HEXOSAMINIDASE"/>
    <property type="match status" value="1"/>
</dbReference>
<feature type="domain" description="Beta-hexosaminidase bacterial type N-terminal" evidence="7">
    <location>
        <begin position="26"/>
        <end position="160"/>
    </location>
</feature>
<dbReference type="GO" id="GO:0016020">
    <property type="term" value="C:membrane"/>
    <property type="evidence" value="ECO:0007669"/>
    <property type="project" value="TreeGrafter"/>
</dbReference>
<dbReference type="Proteomes" id="UP000252345">
    <property type="component" value="Unassembled WGS sequence"/>
</dbReference>
<keyword evidence="2" id="KW-0732">Signal</keyword>
<accession>A0A366KFR7</accession>
<dbReference type="Gene3D" id="3.20.20.80">
    <property type="entry name" value="Glycosidases"/>
    <property type="match status" value="1"/>
</dbReference>
<feature type="domain" description="Glycoside hydrolase family 20 catalytic" evidence="6">
    <location>
        <begin position="164"/>
        <end position="373"/>
    </location>
</feature>
<keyword evidence="3 8" id="KW-0378">Hydrolase</keyword>
<dbReference type="PRINTS" id="PR00738">
    <property type="entry name" value="GLHYDRLASE20"/>
</dbReference>
<dbReference type="AlphaFoldDB" id="A0A366KFR7"/>
<evidence type="ECO:0000259" key="6">
    <source>
        <dbReference type="Pfam" id="PF00728"/>
    </source>
</evidence>
<sequence>MPRRNTGGCVMKERLESVGRIQQDLALIPRPRSMRLTGGGLLLPNHGRVSYQGPDDAASNRAGAFLASQLTKDIQTVCGAFWDRAQGSHWPADIRLSLSEEMDGQSYRLEIHHDRDDENACPPLVSVVGGDLDGLRYGVQTLRQIIFQCGALLPCLHIEDSPAFPVRSYSLDVTRGRVPTMDWLKAWAEKLAYYKYNQIQLYVEHSFAFDELSESWRGTSPLRPQDIIDFDRHCRELGIELVPSLSTFGHHYVNLRTRTLRRLGEFPEDADRPYSFIERQEHHTLNVAEPDSYAFSTAIIDDYAQLFSSHRFNIGGDETFDLGRGRSKPLADRMGAATIYADYLVRLCDHLAEQGREPMFWGDIAIALPGVMDRLPKDNPLLNWLYNPHVDGSKVKMVADMGLPQYVCSAVHAWNNLLPAIGDAWSNISRLAAYGLEYRAVGHMVTDWGDYGHINDPVMSLPGMAYGAQCSWNPLDADRGNCDHAIALLEYGDASGGVIPALDKASCSQAFSWSDLVTYLELDDGVGRVNQDVSRVVALTHKGQGWDTDVHDLRAARHEYLGLLANRLSDQRALQERLDEAARQLAVSLSGTQPQAARAGGAQLLAIEGQGLFNLLGWRLARREGLVRHDAELEKIGEEALAARIEDWFEAYQERWRRVSRESELTRVAAVVWAYADLLRRG</sequence>
<reference evidence="8 9" key="1">
    <citation type="submission" date="2017-10" db="EMBL/GenBank/DDBJ databases">
        <title>Bifidobacterium xylocopum sp. nov. and Bifidobacterium aemilianum sp. nov., from the carpenter bee (Xylocopa violacea) digestive tract.</title>
        <authorList>
            <person name="Alberoni D."/>
            <person name="Baffoni L."/>
            <person name="Di Gioia D."/>
            <person name="Gaggia F."/>
            <person name="Biavati B."/>
        </authorList>
    </citation>
    <scope>NUCLEOTIDE SEQUENCE [LARGE SCALE GENOMIC DNA]</scope>
    <source>
        <strain evidence="8 9">XV2</strain>
    </source>
</reference>
<proteinExistence type="inferred from homology"/>
<evidence type="ECO:0000256" key="5">
    <source>
        <dbReference type="PIRSR" id="PIRSR625705-1"/>
    </source>
</evidence>
<evidence type="ECO:0000259" key="7">
    <source>
        <dbReference type="Pfam" id="PF02838"/>
    </source>
</evidence>
<dbReference type="PANTHER" id="PTHR22600:SF26">
    <property type="entry name" value="BETA-N-ACETYLHEXOSAMINIDASE"/>
    <property type="match status" value="1"/>
</dbReference>
<dbReference type="InterPro" id="IPR015883">
    <property type="entry name" value="Glyco_hydro_20_cat"/>
</dbReference>
<dbReference type="SUPFAM" id="SSF51445">
    <property type="entry name" value="(Trans)glycosidases"/>
    <property type="match status" value="1"/>
</dbReference>
<dbReference type="InterPro" id="IPR029018">
    <property type="entry name" value="Hex-like_dom2"/>
</dbReference>
<dbReference type="GO" id="GO:0005975">
    <property type="term" value="P:carbohydrate metabolic process"/>
    <property type="evidence" value="ECO:0007669"/>
    <property type="project" value="InterPro"/>
</dbReference>
<dbReference type="GO" id="GO:0004563">
    <property type="term" value="F:beta-N-acetylhexosaminidase activity"/>
    <property type="evidence" value="ECO:0007669"/>
    <property type="project" value="InterPro"/>
</dbReference>
<evidence type="ECO:0000256" key="4">
    <source>
        <dbReference type="ARBA" id="ARBA00023295"/>
    </source>
</evidence>
<dbReference type="GO" id="GO:0030203">
    <property type="term" value="P:glycosaminoglycan metabolic process"/>
    <property type="evidence" value="ECO:0007669"/>
    <property type="project" value="TreeGrafter"/>
</dbReference>
<dbReference type="InterPro" id="IPR015882">
    <property type="entry name" value="HEX_bac_N"/>
</dbReference>
<dbReference type="SUPFAM" id="SSF55545">
    <property type="entry name" value="beta-N-acetylhexosaminidase-like domain"/>
    <property type="match status" value="1"/>
</dbReference>
<protein>
    <submittedName>
        <fullName evidence="8">Glycosyl hydrolase</fullName>
    </submittedName>
</protein>
<dbReference type="InterPro" id="IPR025705">
    <property type="entry name" value="Beta_hexosaminidase_sua/sub"/>
</dbReference>
<dbReference type="Gene3D" id="3.30.379.10">
    <property type="entry name" value="Chitobiase/beta-hexosaminidase domain 2-like"/>
    <property type="match status" value="1"/>
</dbReference>
<organism evidence="8 9">
    <name type="scientific">Bifidobacterium xylocopae</name>
    <dbReference type="NCBI Taxonomy" id="2493119"/>
    <lineage>
        <taxon>Bacteria</taxon>
        <taxon>Bacillati</taxon>
        <taxon>Actinomycetota</taxon>
        <taxon>Actinomycetes</taxon>
        <taxon>Bifidobacteriales</taxon>
        <taxon>Bifidobacteriaceae</taxon>
        <taxon>Bifidobacterium</taxon>
    </lineage>
</organism>
<evidence type="ECO:0000313" key="9">
    <source>
        <dbReference type="Proteomes" id="UP000252345"/>
    </source>
</evidence>
<name>A0A366KFR7_9BIFI</name>
<comment type="caution">
    <text evidence="8">The sequence shown here is derived from an EMBL/GenBank/DDBJ whole genome shotgun (WGS) entry which is preliminary data.</text>
</comment>
<dbReference type="Pfam" id="PF00728">
    <property type="entry name" value="Glyco_hydro_20"/>
    <property type="match status" value="1"/>
</dbReference>
<keyword evidence="9" id="KW-1185">Reference proteome</keyword>
<evidence type="ECO:0000256" key="2">
    <source>
        <dbReference type="ARBA" id="ARBA00022729"/>
    </source>
</evidence>
<keyword evidence="4" id="KW-0326">Glycosidase</keyword>
<evidence type="ECO:0000313" key="8">
    <source>
        <dbReference type="EMBL" id="RBP99541.1"/>
    </source>
</evidence>
<dbReference type="InterPro" id="IPR017853">
    <property type="entry name" value="GH"/>
</dbReference>
<evidence type="ECO:0000256" key="3">
    <source>
        <dbReference type="ARBA" id="ARBA00022801"/>
    </source>
</evidence>
<evidence type="ECO:0000256" key="1">
    <source>
        <dbReference type="ARBA" id="ARBA00006285"/>
    </source>
</evidence>
<dbReference type="Pfam" id="PF02838">
    <property type="entry name" value="Glyco_hydro_20b"/>
    <property type="match status" value="1"/>
</dbReference>
<gene>
    <name evidence="8" type="ORF">CRD59_03160</name>
</gene>